<evidence type="ECO:0000256" key="6">
    <source>
        <dbReference type="ARBA" id="ARBA00022840"/>
    </source>
</evidence>
<name>A0A1M6MKQ5_9FIRM</name>
<dbReference type="GO" id="GO:0005524">
    <property type="term" value="F:ATP binding"/>
    <property type="evidence" value="ECO:0007669"/>
    <property type="project" value="UniProtKB-KW"/>
</dbReference>
<dbReference type="EMBL" id="FRAI01000007">
    <property type="protein sequence ID" value="SHJ83863.1"/>
    <property type="molecule type" value="Genomic_DNA"/>
</dbReference>
<accession>A0A1M6MKQ5</accession>
<dbReference type="AlphaFoldDB" id="A0A1M6MKQ5"/>
<evidence type="ECO:0000256" key="1">
    <source>
        <dbReference type="ARBA" id="ARBA00001946"/>
    </source>
</evidence>
<evidence type="ECO:0000313" key="10">
    <source>
        <dbReference type="Proteomes" id="UP000243547"/>
    </source>
</evidence>
<comment type="cofactor">
    <cofactor evidence="1">
        <name>Mg(2+)</name>
        <dbReference type="ChEBI" id="CHEBI:18420"/>
    </cofactor>
</comment>
<keyword evidence="10" id="KW-1185">Reference proteome</keyword>
<reference evidence="10" key="1">
    <citation type="submission" date="2016-11" db="EMBL/GenBank/DDBJ databases">
        <authorList>
            <person name="Varghese N."/>
            <person name="Submissions S."/>
        </authorList>
    </citation>
    <scope>NUCLEOTIDE SEQUENCE [LARGE SCALE GENOMIC DNA]</scope>
    <source>
        <strain evidence="10">DSM 14826</strain>
    </source>
</reference>
<dbReference type="Pfam" id="PF18765">
    <property type="entry name" value="Polbeta"/>
    <property type="match status" value="1"/>
</dbReference>
<keyword evidence="7" id="KW-0460">Magnesium</keyword>
<dbReference type="CDD" id="cd05403">
    <property type="entry name" value="NT_KNTase_like"/>
    <property type="match status" value="1"/>
</dbReference>
<keyword evidence="4" id="KW-0479">Metal-binding</keyword>
<evidence type="ECO:0000256" key="3">
    <source>
        <dbReference type="ARBA" id="ARBA00022695"/>
    </source>
</evidence>
<sequence>MVTISEIREAISDIVSKYPIKRISLFGSYASGTANHDSDIDLLVEFFHSNISLITLSSIKCEIEDRLNKKIDLIHYPVDDSAFINIDKVVDIYIQ</sequence>
<dbReference type="InterPro" id="IPR052038">
    <property type="entry name" value="Type-VII_TA_antitoxin"/>
</dbReference>
<keyword evidence="2" id="KW-0808">Transferase</keyword>
<dbReference type="SUPFAM" id="SSF81301">
    <property type="entry name" value="Nucleotidyltransferase"/>
    <property type="match status" value="1"/>
</dbReference>
<dbReference type="GO" id="GO:0016779">
    <property type="term" value="F:nucleotidyltransferase activity"/>
    <property type="evidence" value="ECO:0007669"/>
    <property type="project" value="UniProtKB-KW"/>
</dbReference>
<feature type="domain" description="Polymerase beta nucleotidyltransferase" evidence="8">
    <location>
        <begin position="9"/>
        <end position="79"/>
    </location>
</feature>
<proteinExistence type="predicted"/>
<keyword evidence="5" id="KW-0547">Nucleotide-binding</keyword>
<dbReference type="OrthoDB" id="9809668at2"/>
<dbReference type="PANTHER" id="PTHR33571">
    <property type="entry name" value="SSL8005 PROTEIN"/>
    <property type="match status" value="1"/>
</dbReference>
<protein>
    <recommendedName>
        <fullName evidence="8">Polymerase beta nucleotidyltransferase domain-containing protein</fullName>
    </recommendedName>
</protein>
<dbReference type="InterPro" id="IPR043519">
    <property type="entry name" value="NT_sf"/>
</dbReference>
<keyword evidence="6" id="KW-0067">ATP-binding</keyword>
<evidence type="ECO:0000256" key="5">
    <source>
        <dbReference type="ARBA" id="ARBA00022741"/>
    </source>
</evidence>
<dbReference type="STRING" id="1120989.SAMN02745227_00815"/>
<evidence type="ECO:0000256" key="4">
    <source>
        <dbReference type="ARBA" id="ARBA00022723"/>
    </source>
</evidence>
<evidence type="ECO:0000256" key="7">
    <source>
        <dbReference type="ARBA" id="ARBA00022842"/>
    </source>
</evidence>
<evidence type="ECO:0000256" key="2">
    <source>
        <dbReference type="ARBA" id="ARBA00022679"/>
    </source>
</evidence>
<keyword evidence="3" id="KW-0548">Nucleotidyltransferase</keyword>
<dbReference type="GO" id="GO:0046872">
    <property type="term" value="F:metal ion binding"/>
    <property type="evidence" value="ECO:0007669"/>
    <property type="project" value="UniProtKB-KW"/>
</dbReference>
<evidence type="ECO:0000313" key="9">
    <source>
        <dbReference type="EMBL" id="SHJ83863.1"/>
    </source>
</evidence>
<evidence type="ECO:0000259" key="8">
    <source>
        <dbReference type="Pfam" id="PF18765"/>
    </source>
</evidence>
<dbReference type="Gene3D" id="3.30.460.10">
    <property type="entry name" value="Beta Polymerase, domain 2"/>
    <property type="match status" value="1"/>
</dbReference>
<dbReference type="Proteomes" id="UP000243547">
    <property type="component" value="Unassembled WGS sequence"/>
</dbReference>
<dbReference type="RefSeq" id="WP_072906523.1">
    <property type="nucleotide sequence ID" value="NZ_FRAI01000007.1"/>
</dbReference>
<gene>
    <name evidence="9" type="ORF">SAMN02745227_00815</name>
</gene>
<organism evidence="9 10">
    <name type="scientific">Anaerobranca californiensis DSM 14826</name>
    <dbReference type="NCBI Taxonomy" id="1120989"/>
    <lineage>
        <taxon>Bacteria</taxon>
        <taxon>Bacillati</taxon>
        <taxon>Bacillota</taxon>
        <taxon>Clostridia</taxon>
        <taxon>Eubacteriales</taxon>
        <taxon>Proteinivoracaceae</taxon>
        <taxon>Anaerobranca</taxon>
    </lineage>
</organism>
<dbReference type="InterPro" id="IPR041633">
    <property type="entry name" value="Polbeta"/>
</dbReference>
<dbReference type="PANTHER" id="PTHR33571:SF14">
    <property type="entry name" value="PROTEIN ADENYLYLTRANSFERASE MJ0435-RELATED"/>
    <property type="match status" value="1"/>
</dbReference>